<dbReference type="PANTHER" id="PTHR43077">
    <property type="entry name" value="TRANSPORT PERMEASE YVFS-RELATED"/>
    <property type="match status" value="1"/>
</dbReference>
<feature type="transmembrane region" description="Helical" evidence="6">
    <location>
        <begin position="20"/>
        <end position="43"/>
    </location>
</feature>
<feature type="compositionally biased region" description="Low complexity" evidence="5">
    <location>
        <begin position="319"/>
        <end position="329"/>
    </location>
</feature>
<feature type="compositionally biased region" description="Polar residues" evidence="5">
    <location>
        <begin position="486"/>
        <end position="513"/>
    </location>
</feature>
<feature type="compositionally biased region" description="Polar residues" evidence="5">
    <location>
        <begin position="301"/>
        <end position="318"/>
    </location>
</feature>
<evidence type="ECO:0000256" key="5">
    <source>
        <dbReference type="SAM" id="MobiDB-lite"/>
    </source>
</evidence>
<gene>
    <name evidence="8" type="ORF">SAMN05216353_1399</name>
</gene>
<feature type="transmembrane region" description="Helical" evidence="6">
    <location>
        <begin position="702"/>
        <end position="721"/>
    </location>
</feature>
<dbReference type="Gene3D" id="3.40.1710.10">
    <property type="entry name" value="abc type-2 transporter like domain"/>
    <property type="match status" value="1"/>
</dbReference>
<feature type="domain" description="ABC-2 type transporter transmembrane" evidence="7">
    <location>
        <begin position="23"/>
        <end position="168"/>
    </location>
</feature>
<dbReference type="SUPFAM" id="SSF58104">
    <property type="entry name" value="Methyl-accepting chemotaxis protein (MCP) signaling domain"/>
    <property type="match status" value="1"/>
</dbReference>
<feature type="region of interest" description="Disordered" evidence="5">
    <location>
        <begin position="450"/>
        <end position="516"/>
    </location>
</feature>
<keyword evidence="3 6" id="KW-1133">Transmembrane helix</keyword>
<dbReference type="GO" id="GO:0140359">
    <property type="term" value="F:ABC-type transporter activity"/>
    <property type="evidence" value="ECO:0007669"/>
    <property type="project" value="InterPro"/>
</dbReference>
<dbReference type="AlphaFoldDB" id="A0A1I2RKX5"/>
<name>A0A1I2RKX5_9BACI</name>
<feature type="transmembrane region" description="Helical" evidence="6">
    <location>
        <begin position="614"/>
        <end position="636"/>
    </location>
</feature>
<comment type="subcellular location">
    <subcellularLocation>
        <location evidence="1">Membrane</location>
        <topology evidence="1">Multi-pass membrane protein</topology>
    </subcellularLocation>
</comment>
<reference evidence="9" key="1">
    <citation type="submission" date="2016-10" db="EMBL/GenBank/DDBJ databases">
        <authorList>
            <person name="Varghese N."/>
            <person name="Submissions S."/>
        </authorList>
    </citation>
    <scope>NUCLEOTIDE SEQUENCE [LARGE SCALE GENOMIC DNA]</scope>
    <source>
        <strain evidence="9">FP5</strain>
    </source>
</reference>
<evidence type="ECO:0000256" key="1">
    <source>
        <dbReference type="ARBA" id="ARBA00004141"/>
    </source>
</evidence>
<organism evidence="8 9">
    <name type="scientific">Halobacillus alkaliphilus</name>
    <dbReference type="NCBI Taxonomy" id="396056"/>
    <lineage>
        <taxon>Bacteria</taxon>
        <taxon>Bacillati</taxon>
        <taxon>Bacillota</taxon>
        <taxon>Bacilli</taxon>
        <taxon>Bacillales</taxon>
        <taxon>Bacillaceae</taxon>
        <taxon>Halobacillus</taxon>
    </lineage>
</organism>
<dbReference type="InterPro" id="IPR023908">
    <property type="entry name" value="xxxLxxG_rpt"/>
</dbReference>
<dbReference type="Pfam" id="PF12698">
    <property type="entry name" value="ABC2_membrane_3"/>
    <property type="match status" value="2"/>
</dbReference>
<dbReference type="Proteomes" id="UP000198897">
    <property type="component" value="Unassembled WGS sequence"/>
</dbReference>
<keyword evidence="4 6" id="KW-0472">Membrane</keyword>
<dbReference type="RefSeq" id="WP_089753654.1">
    <property type="nucleotide sequence ID" value="NZ_FOOG01000039.1"/>
</dbReference>
<feature type="region of interest" description="Disordered" evidence="5">
    <location>
        <begin position="301"/>
        <end position="329"/>
    </location>
</feature>
<feature type="transmembrane region" description="Helical" evidence="6">
    <location>
        <begin position="546"/>
        <end position="565"/>
    </location>
</feature>
<keyword evidence="2 6" id="KW-0812">Transmembrane</keyword>
<dbReference type="OrthoDB" id="9811483at2"/>
<keyword evidence="9" id="KW-1185">Reference proteome</keyword>
<dbReference type="EMBL" id="FOOG01000039">
    <property type="protein sequence ID" value="SFG38426.1"/>
    <property type="molecule type" value="Genomic_DNA"/>
</dbReference>
<evidence type="ECO:0000259" key="7">
    <source>
        <dbReference type="Pfam" id="PF12698"/>
    </source>
</evidence>
<dbReference type="NCBIfam" id="TIGR03061">
    <property type="entry name" value="pip_yhgE_Nterm"/>
    <property type="match status" value="1"/>
</dbReference>
<dbReference type="InterPro" id="IPR017501">
    <property type="entry name" value="Phage_infect_YhgE_C"/>
</dbReference>
<dbReference type="InterPro" id="IPR017500">
    <property type="entry name" value="Phage_infect_YhgE_N"/>
</dbReference>
<sequence length="735" mass="79297">MNALKLWLAELKHIGKNRKVFISFIAVLLVPLIYSGMFLWAFWNPYGSMDQLPVAIVNSDEGAQFNDRRLDVGKEFVDNLEDSGDFKYELVSKEEGYDGLSNHTYYMLVEIPENFSSSATTILEDNPKKLQLKYVPNEGFNFLSAQIGESATEQMKAELADEMTKTYARAMFAKFDELKEGLSDASSKAEELNAGAQELDSGAATLEDKLNSFTDKQIELKNGAQDLQEGASQVTSGANDLSDGLGALDEGYGQLLDGASQSKDGADQLHQGLAESKDGAEQLEQGLGKLVQESNGLTDSSQQLVSSLKSMEDGTNQVSDSASSLSDGISSLKENLSPVIEQLPKEEQQKIQAQLAQLNEGASKLAGASSELAQGSNQIVEQTKSMPDQVASLSDAQSRLHQGAEELETAQTSLYNGASSLVKGEEQLLSGMRTFDEKLESATEGAAKLADGATEVQNGTDELSSGSKQLTDGSQKLAKGAGDLSDGTNELTSGTSEFETNLSEASSNANDVQTTKKTEQMFAKPVDLDTNSVNEVPNYGTGFTPYFLSLGLFVGALLITIVFPVRNPVAAPKNAMSWFFAKFGVLVGAGIVQAIVADSVILYGLGLEVESVPYFYLFSIITSLTFMGIIQLLVTILGDPGRFIGILILIMQLTTSAGTFPLELIPEPLQILNPILPMTYSVEGLKAVVSEGNYELMWHDSGILGIFLLGSIVLTMTYFIVTFKKRHPFFRENAA</sequence>
<evidence type="ECO:0000256" key="4">
    <source>
        <dbReference type="ARBA" id="ARBA00023136"/>
    </source>
</evidence>
<feature type="compositionally biased region" description="Polar residues" evidence="5">
    <location>
        <begin position="455"/>
        <end position="474"/>
    </location>
</feature>
<dbReference type="InterPro" id="IPR051328">
    <property type="entry name" value="T7SS_ABC-Transporter"/>
</dbReference>
<dbReference type="InterPro" id="IPR013525">
    <property type="entry name" value="ABC2_TM"/>
</dbReference>
<evidence type="ECO:0000256" key="6">
    <source>
        <dbReference type="SAM" id="Phobius"/>
    </source>
</evidence>
<evidence type="ECO:0000313" key="8">
    <source>
        <dbReference type="EMBL" id="SFG38426.1"/>
    </source>
</evidence>
<dbReference type="NCBIfam" id="TIGR03062">
    <property type="entry name" value="pip_yhgE_Cterm"/>
    <property type="match status" value="1"/>
</dbReference>
<accession>A0A1I2RKX5</accession>
<proteinExistence type="predicted"/>
<feature type="transmembrane region" description="Helical" evidence="6">
    <location>
        <begin position="643"/>
        <end position="662"/>
    </location>
</feature>
<protein>
    <submittedName>
        <fullName evidence="8">Putative membrane protein</fullName>
    </submittedName>
</protein>
<evidence type="ECO:0000313" key="9">
    <source>
        <dbReference type="Proteomes" id="UP000198897"/>
    </source>
</evidence>
<evidence type="ECO:0000256" key="2">
    <source>
        <dbReference type="ARBA" id="ARBA00022692"/>
    </source>
</evidence>
<feature type="domain" description="ABC-2 type transporter transmembrane" evidence="7">
    <location>
        <begin position="291"/>
        <end position="715"/>
    </location>
</feature>
<dbReference type="PANTHER" id="PTHR43077:SF5">
    <property type="entry name" value="PHAGE INFECTION PROTEIN"/>
    <property type="match status" value="1"/>
</dbReference>
<feature type="transmembrane region" description="Helical" evidence="6">
    <location>
        <begin position="577"/>
        <end position="602"/>
    </location>
</feature>
<evidence type="ECO:0000256" key="3">
    <source>
        <dbReference type="ARBA" id="ARBA00022989"/>
    </source>
</evidence>
<dbReference type="GO" id="GO:0016020">
    <property type="term" value="C:membrane"/>
    <property type="evidence" value="ECO:0007669"/>
    <property type="project" value="UniProtKB-SubCell"/>
</dbReference>
<dbReference type="Gene3D" id="1.10.287.950">
    <property type="entry name" value="Methyl-accepting chemotaxis protein"/>
    <property type="match status" value="2"/>
</dbReference>
<dbReference type="NCBIfam" id="TIGR03057">
    <property type="entry name" value="xxxLxxG_by_4"/>
    <property type="match status" value="4"/>
</dbReference>